<reference evidence="1" key="2">
    <citation type="journal article" date="2022" name="New Phytol.">
        <title>Evolutionary transition to the ectomycorrhizal habit in the genomes of a hyperdiverse lineage of mushroom-forming fungi.</title>
        <authorList>
            <person name="Looney B."/>
            <person name="Miyauchi S."/>
            <person name="Morin E."/>
            <person name="Drula E."/>
            <person name="Courty P.E."/>
            <person name="Kohler A."/>
            <person name="Kuo A."/>
            <person name="LaButti K."/>
            <person name="Pangilinan J."/>
            <person name="Lipzen A."/>
            <person name="Riley R."/>
            <person name="Andreopoulos W."/>
            <person name="He G."/>
            <person name="Johnson J."/>
            <person name="Nolan M."/>
            <person name="Tritt A."/>
            <person name="Barry K.W."/>
            <person name="Grigoriev I.V."/>
            <person name="Nagy L.G."/>
            <person name="Hibbett D."/>
            <person name="Henrissat B."/>
            <person name="Matheny P.B."/>
            <person name="Labbe J."/>
            <person name="Martin F.M."/>
        </authorList>
    </citation>
    <scope>NUCLEOTIDE SEQUENCE</scope>
    <source>
        <strain evidence="1">EC-137</strain>
    </source>
</reference>
<protein>
    <submittedName>
        <fullName evidence="1">Aquaporin</fullName>
    </submittedName>
</protein>
<reference evidence="1" key="1">
    <citation type="submission" date="2021-02" db="EMBL/GenBank/DDBJ databases">
        <authorList>
            <consortium name="DOE Joint Genome Institute"/>
            <person name="Ahrendt S."/>
            <person name="Looney B.P."/>
            <person name="Miyauchi S."/>
            <person name="Morin E."/>
            <person name="Drula E."/>
            <person name="Courty P.E."/>
            <person name="Chicoki N."/>
            <person name="Fauchery L."/>
            <person name="Kohler A."/>
            <person name="Kuo A."/>
            <person name="Labutti K."/>
            <person name="Pangilinan J."/>
            <person name="Lipzen A."/>
            <person name="Riley R."/>
            <person name="Andreopoulos W."/>
            <person name="He G."/>
            <person name="Johnson J."/>
            <person name="Barry K.W."/>
            <person name="Grigoriev I.V."/>
            <person name="Nagy L."/>
            <person name="Hibbett D."/>
            <person name="Henrissat B."/>
            <person name="Matheny P.B."/>
            <person name="Labbe J."/>
            <person name="Martin F."/>
        </authorList>
    </citation>
    <scope>NUCLEOTIDE SEQUENCE</scope>
    <source>
        <strain evidence="1">EC-137</strain>
    </source>
</reference>
<accession>A0ACB8QHA9</accession>
<dbReference type="Proteomes" id="UP000814128">
    <property type="component" value="Unassembled WGS sequence"/>
</dbReference>
<organism evidence="1 2">
    <name type="scientific">Vararia minispora EC-137</name>
    <dbReference type="NCBI Taxonomy" id="1314806"/>
    <lineage>
        <taxon>Eukaryota</taxon>
        <taxon>Fungi</taxon>
        <taxon>Dikarya</taxon>
        <taxon>Basidiomycota</taxon>
        <taxon>Agaricomycotina</taxon>
        <taxon>Agaricomycetes</taxon>
        <taxon>Russulales</taxon>
        <taxon>Lachnocladiaceae</taxon>
        <taxon>Vararia</taxon>
    </lineage>
</organism>
<sequence length="359" mass="38484">MSAIFRKGAVKSDAASSGSTTGKAGELTQIEDVDAESPSVWQEKHEYYSRYPNRWARIRDVIREPAAEAIGCMILILFGNGVDCQVVLSGNIGVASSQKGQYLSISFLWAVGAALGVWASAGISGGHCNPVITVALALFRGFPWKKVPGYIIGQIVGAFIGALLTYANYFHAIDIYEGGKGIRTTPGTASLFSTYALDYMPAAACFFDEFLGTFILVLIVFAVTDKRNGPPPPGMLPLVIFLLVLGLGAAFGMQTGYAINPARDLGPRIMTAIVGYGSAPFNYRSQYWLWCIVCAPFAGGLVGAFFYDALIFVGEESPLNRPNRAAREHHAKPVSSARPNPIAGVSPDTPRAHEPHEIV</sequence>
<dbReference type="EMBL" id="MU273598">
    <property type="protein sequence ID" value="KAI0030976.1"/>
    <property type="molecule type" value="Genomic_DNA"/>
</dbReference>
<proteinExistence type="predicted"/>
<name>A0ACB8QHA9_9AGAM</name>
<evidence type="ECO:0000313" key="2">
    <source>
        <dbReference type="Proteomes" id="UP000814128"/>
    </source>
</evidence>
<gene>
    <name evidence="1" type="ORF">K488DRAFT_79345</name>
</gene>
<keyword evidence="2" id="KW-1185">Reference proteome</keyword>
<comment type="caution">
    <text evidence="1">The sequence shown here is derived from an EMBL/GenBank/DDBJ whole genome shotgun (WGS) entry which is preliminary data.</text>
</comment>
<evidence type="ECO:0000313" key="1">
    <source>
        <dbReference type="EMBL" id="KAI0030976.1"/>
    </source>
</evidence>